<gene>
    <name evidence="1" type="ORF">K8W01_08820</name>
</gene>
<dbReference type="Gene3D" id="2.40.230.20">
    <property type="entry name" value="Nucleoside-specific channel-forming protein, Tsx-like"/>
    <property type="match status" value="1"/>
</dbReference>
<name>A0A921E1W3_9HYPH</name>
<dbReference type="EMBL" id="DYYG01000028">
    <property type="protein sequence ID" value="HJE23745.1"/>
    <property type="molecule type" value="Genomic_DNA"/>
</dbReference>
<sequence length="366" mass="39444">MAERKRRCRSDTGGQRIGRLFSAAAVAGLLLMEAGSATETTGVAVAPESVGLLPQRTGRRVVPVPQPAANRAEVPQLPKQTVTDQPFFLFSSTQFSYTYLADTRYPGFPGLRPKTFLPGRSAPANMLSITHADAWEYGTNFINLDLARSGSQTPAGSPLPQLANFDYGQTTLLFTYRGTLSGNVFAGAPVFTVPGLIKNMSLAYGVDHQSDNTLSSLLKTRVVGGVSLALDVPVGFVNVSLLVQKDWFRFADLVPPLRDTTGDTVPRMEVAYHLPLTFTDLPLALSGFFAYALPRGLNPHGGNMKAEVVSRSDLVLDIGALADQQPERVKAFIGFLWLQDMNGANPRFTPGAVTKSFLAGLSFTVF</sequence>
<dbReference type="Proteomes" id="UP000742631">
    <property type="component" value="Unassembled WGS sequence"/>
</dbReference>
<comment type="caution">
    <text evidence="1">The sequence shown here is derived from an EMBL/GenBank/DDBJ whole genome shotgun (WGS) entry which is preliminary data.</text>
</comment>
<evidence type="ECO:0000313" key="1">
    <source>
        <dbReference type="EMBL" id="HJE23745.1"/>
    </source>
</evidence>
<protein>
    <submittedName>
        <fullName evidence="1">Uncharacterized protein</fullName>
    </submittedName>
</protein>
<accession>A0A921E1W3</accession>
<organism evidence="1 2">
    <name type="scientific">Methylorubrum populi</name>
    <dbReference type="NCBI Taxonomy" id="223967"/>
    <lineage>
        <taxon>Bacteria</taxon>
        <taxon>Pseudomonadati</taxon>
        <taxon>Pseudomonadota</taxon>
        <taxon>Alphaproteobacteria</taxon>
        <taxon>Hyphomicrobiales</taxon>
        <taxon>Methylobacteriaceae</taxon>
        <taxon>Methylorubrum</taxon>
    </lineage>
</organism>
<dbReference type="AlphaFoldDB" id="A0A921E1W3"/>
<dbReference type="InterPro" id="IPR036777">
    <property type="entry name" value="Channel_Tsx-like_sf"/>
</dbReference>
<dbReference type="GO" id="GO:0009279">
    <property type="term" value="C:cell outer membrane"/>
    <property type="evidence" value="ECO:0007669"/>
    <property type="project" value="InterPro"/>
</dbReference>
<proteinExistence type="predicted"/>
<reference evidence="1" key="1">
    <citation type="journal article" date="2021" name="PeerJ">
        <title>Extensive microbial diversity within the chicken gut microbiome revealed by metagenomics and culture.</title>
        <authorList>
            <person name="Gilroy R."/>
            <person name="Ravi A."/>
            <person name="Getino M."/>
            <person name="Pursley I."/>
            <person name="Horton D.L."/>
            <person name="Alikhan N.F."/>
            <person name="Baker D."/>
            <person name="Gharbi K."/>
            <person name="Hall N."/>
            <person name="Watson M."/>
            <person name="Adriaenssens E.M."/>
            <person name="Foster-Nyarko E."/>
            <person name="Jarju S."/>
            <person name="Secka A."/>
            <person name="Antonio M."/>
            <person name="Oren A."/>
            <person name="Chaudhuri R.R."/>
            <person name="La Ragione R."/>
            <person name="Hildebrand F."/>
            <person name="Pallen M.J."/>
        </authorList>
    </citation>
    <scope>NUCLEOTIDE SEQUENCE</scope>
    <source>
        <strain evidence="1">316</strain>
    </source>
</reference>
<reference evidence="1" key="2">
    <citation type="submission" date="2021-09" db="EMBL/GenBank/DDBJ databases">
        <authorList>
            <person name="Gilroy R."/>
        </authorList>
    </citation>
    <scope>NUCLEOTIDE SEQUENCE</scope>
    <source>
        <strain evidence="1">316</strain>
    </source>
</reference>
<dbReference type="SUPFAM" id="SSF111364">
    <property type="entry name" value="Tsx-like channel"/>
    <property type="match status" value="1"/>
</dbReference>
<evidence type="ECO:0000313" key="2">
    <source>
        <dbReference type="Proteomes" id="UP000742631"/>
    </source>
</evidence>